<evidence type="ECO:0000313" key="3">
    <source>
        <dbReference type="Proteomes" id="UP000019277"/>
    </source>
</evidence>
<gene>
    <name evidence="2" type="ORF">UO65_1188</name>
</gene>
<dbReference type="OrthoDB" id="3682522at2"/>
<evidence type="ECO:0000313" key="2">
    <source>
        <dbReference type="EMBL" id="EWC63511.1"/>
    </source>
</evidence>
<keyword evidence="1" id="KW-0812">Transmembrane</keyword>
<evidence type="ECO:0000256" key="1">
    <source>
        <dbReference type="SAM" id="Phobius"/>
    </source>
</evidence>
<feature type="transmembrane region" description="Helical" evidence="1">
    <location>
        <begin position="51"/>
        <end position="71"/>
    </location>
</feature>
<proteinExistence type="predicted"/>
<dbReference type="EMBL" id="AYXG01000043">
    <property type="protein sequence ID" value="EWC63511.1"/>
    <property type="molecule type" value="Genomic_DNA"/>
</dbReference>
<accession>W7J3F0</accession>
<keyword evidence="1" id="KW-0472">Membrane</keyword>
<keyword evidence="3" id="KW-1185">Reference proteome</keyword>
<organism evidence="2 3">
    <name type="scientific">Actinokineospora spheciospongiae</name>
    <dbReference type="NCBI Taxonomy" id="909613"/>
    <lineage>
        <taxon>Bacteria</taxon>
        <taxon>Bacillati</taxon>
        <taxon>Actinomycetota</taxon>
        <taxon>Actinomycetes</taxon>
        <taxon>Pseudonocardiales</taxon>
        <taxon>Pseudonocardiaceae</taxon>
        <taxon>Actinokineospora</taxon>
    </lineage>
</organism>
<comment type="caution">
    <text evidence="2">The sequence shown here is derived from an EMBL/GenBank/DDBJ whole genome shotgun (WGS) entry which is preliminary data.</text>
</comment>
<sequence>MIAGGQDETHRTATRLRRELDAVEVHGDGAAVDGVLRRLHQRRHAQRRQRALVSVTAAVVALALVVGGFAARDRGTEVPPAAPVTEWTPRGNLIGDEELADRARAAWPEGGASRVVYAGTSPNRAASLVVVVLVAVDPGGGERVGFATSPLDVQGTPDPSRLVLRATAPVARGQRAVGFVSATALPGDEVPAGGGSIGFALAEPGARDVTLHTSVLDDQVATPSVEPGVTWALFQTGAGAWNTVALVGAVPVPVTAGVADPQVTVTTLTRTSDLLSVPDAGRTSLLASPEGLLGVVAPDGTVTTDLGAVPDLPVAVAITGTPGTLTTLDDTTVVFTPKGRTKPSPGNRITLADPDHPEVLINVGVVTEVEPVVRVRRSATPDTATTVLRVDGL</sequence>
<reference evidence="2 3" key="1">
    <citation type="journal article" date="2014" name="Genome Announc.">
        <title>Draft Genome Sequence of the Antitrypanosomally Active Sponge-Associated Bacterium Actinokineospora sp. Strain EG49.</title>
        <authorList>
            <person name="Harjes J."/>
            <person name="Ryu T."/>
            <person name="Abdelmohsen U.R."/>
            <person name="Moitinho-Silva L."/>
            <person name="Horn H."/>
            <person name="Ravasi T."/>
            <person name="Hentschel U."/>
        </authorList>
    </citation>
    <scope>NUCLEOTIDE SEQUENCE [LARGE SCALE GENOMIC DNA]</scope>
    <source>
        <strain evidence="2 3">EG49</strain>
    </source>
</reference>
<dbReference type="RefSeq" id="WP_035279455.1">
    <property type="nucleotide sequence ID" value="NZ_AYXG01000043.1"/>
</dbReference>
<dbReference type="Proteomes" id="UP000019277">
    <property type="component" value="Unassembled WGS sequence"/>
</dbReference>
<dbReference type="STRING" id="909613.UO65_1188"/>
<keyword evidence="1" id="KW-1133">Transmembrane helix</keyword>
<protein>
    <submittedName>
        <fullName evidence="2">Uncharacterized protein</fullName>
    </submittedName>
</protein>
<name>W7J3F0_9PSEU</name>
<dbReference type="AlphaFoldDB" id="W7J3F0"/>